<evidence type="ECO:0000259" key="10">
    <source>
        <dbReference type="Pfam" id="PF05609"/>
    </source>
</evidence>
<keyword evidence="7" id="KW-0325">Glycoprotein</keyword>
<reference evidence="11 12" key="1">
    <citation type="submission" date="2020-06" db="EMBL/GenBank/DDBJ databases">
        <authorList>
            <consortium name="Wellcome Sanger Institute Data Sharing"/>
        </authorList>
    </citation>
    <scope>NUCLEOTIDE SEQUENCE [LARGE SCALE GENOMIC DNA]</scope>
</reference>
<organism evidence="11 12">
    <name type="scientific">Denticeps clupeoides</name>
    <name type="common">denticle herring</name>
    <dbReference type="NCBI Taxonomy" id="299321"/>
    <lineage>
        <taxon>Eukaryota</taxon>
        <taxon>Metazoa</taxon>
        <taxon>Chordata</taxon>
        <taxon>Craniata</taxon>
        <taxon>Vertebrata</taxon>
        <taxon>Euteleostomi</taxon>
        <taxon>Actinopterygii</taxon>
        <taxon>Neopterygii</taxon>
        <taxon>Teleostei</taxon>
        <taxon>Clupei</taxon>
        <taxon>Clupeiformes</taxon>
        <taxon>Denticipitoidei</taxon>
        <taxon>Denticipitidae</taxon>
        <taxon>Denticeps</taxon>
    </lineage>
</organism>
<evidence type="ECO:0000313" key="11">
    <source>
        <dbReference type="Ensembl" id="ENSDCDP00010030488.1"/>
    </source>
</evidence>
<evidence type="ECO:0000256" key="3">
    <source>
        <dbReference type="ARBA" id="ARBA00022553"/>
    </source>
</evidence>
<evidence type="ECO:0000256" key="4">
    <source>
        <dbReference type="ARBA" id="ARBA00022692"/>
    </source>
</evidence>
<dbReference type="Proteomes" id="UP000694580">
    <property type="component" value="Chromosome 19"/>
</dbReference>
<dbReference type="PANTHER" id="PTHR18843">
    <property type="entry name" value="TORSIN-1A-INTERACTING PROTEIN"/>
    <property type="match status" value="1"/>
</dbReference>
<dbReference type="InterPro" id="IPR008662">
    <property type="entry name" value="TOIP1/2"/>
</dbReference>
<sequence>MRTAGTVVLHSFYCWITQIQLSSKCRGPDLLEVSCPQITFNLVVDGTHSHQPPVHSVESFLSRLKALELLFPNQQAELWRRSKIHLQRHLQTAKPTEPVSLILAAGRGGETTLRCLASHLASAFSSALNSSVLQVDGASKAGMDSDEVKLELDGALRDAFGGKKLAAVIHRLEELPPGSTLIFYRYCDHENAAYKQAFLAFTVLLPQSLTPELSLSQVEEVVQDYISSRLISPTSTQAGAPFNQMDADKLSGLWSRISHLILPVNMEAHIEENGCEAD</sequence>
<name>A0AAY4CBP4_9TELE</name>
<evidence type="ECO:0000256" key="7">
    <source>
        <dbReference type="ARBA" id="ARBA00023180"/>
    </source>
</evidence>
<evidence type="ECO:0000256" key="2">
    <source>
        <dbReference type="ARBA" id="ARBA00007860"/>
    </source>
</evidence>
<evidence type="ECO:0000256" key="6">
    <source>
        <dbReference type="ARBA" id="ARBA00023136"/>
    </source>
</evidence>
<evidence type="ECO:0000256" key="9">
    <source>
        <dbReference type="ARBA" id="ARBA00037847"/>
    </source>
</evidence>
<keyword evidence="5" id="KW-1133">Transmembrane helix</keyword>
<protein>
    <recommendedName>
        <fullName evidence="10">Torsin-1A-interacting protein 1/2 AAA+ activator domain-containing protein</fullName>
    </recommendedName>
</protein>
<dbReference type="PANTHER" id="PTHR18843:SF7">
    <property type="entry name" value="LAMINA-ASSOCIATED POLYPEPTIDE 1B ISOFORM 1-RELATED"/>
    <property type="match status" value="1"/>
</dbReference>
<comment type="similarity">
    <text evidence="2">Belongs to the TOR1AIP family.</text>
</comment>
<dbReference type="Gene3D" id="3.40.50.12190">
    <property type="match status" value="1"/>
</dbReference>
<keyword evidence="8" id="KW-0539">Nucleus</keyword>
<dbReference type="AlphaFoldDB" id="A0AAY4CBP4"/>
<dbReference type="GeneTree" id="ENSGT00390000012166"/>
<dbReference type="InterPro" id="IPR038599">
    <property type="entry name" value="LAP1C-like_C_sf"/>
</dbReference>
<keyword evidence="6" id="KW-0472">Membrane</keyword>
<comment type="subcellular location">
    <subcellularLocation>
        <location evidence="9">Endomembrane system</location>
        <topology evidence="9">Single-pass membrane protein</topology>
    </subcellularLocation>
    <subcellularLocation>
        <location evidence="1">Nucleus envelope</location>
    </subcellularLocation>
</comment>
<evidence type="ECO:0000313" key="12">
    <source>
        <dbReference type="Proteomes" id="UP000694580"/>
    </source>
</evidence>
<dbReference type="GO" id="GO:0001671">
    <property type="term" value="F:ATPase activator activity"/>
    <property type="evidence" value="ECO:0007669"/>
    <property type="project" value="InterPro"/>
</dbReference>
<dbReference type="GO" id="GO:0005635">
    <property type="term" value="C:nuclear envelope"/>
    <property type="evidence" value="ECO:0007669"/>
    <property type="project" value="UniProtKB-SubCell"/>
</dbReference>
<dbReference type="Pfam" id="PF05609">
    <property type="entry name" value="LAP1_C"/>
    <property type="match status" value="1"/>
</dbReference>
<reference evidence="11" key="3">
    <citation type="submission" date="2025-09" db="UniProtKB">
        <authorList>
            <consortium name="Ensembl"/>
        </authorList>
    </citation>
    <scope>IDENTIFICATION</scope>
</reference>
<evidence type="ECO:0000256" key="1">
    <source>
        <dbReference type="ARBA" id="ARBA00004259"/>
    </source>
</evidence>
<feature type="domain" description="Torsin-1A-interacting protein 1/2 AAA+ activator" evidence="10">
    <location>
        <begin position="55"/>
        <end position="275"/>
    </location>
</feature>
<evidence type="ECO:0000256" key="8">
    <source>
        <dbReference type="ARBA" id="ARBA00023242"/>
    </source>
</evidence>
<proteinExistence type="inferred from homology"/>
<accession>A0AAY4CBP4</accession>
<keyword evidence="12" id="KW-1185">Reference proteome</keyword>
<evidence type="ECO:0000256" key="5">
    <source>
        <dbReference type="ARBA" id="ARBA00022989"/>
    </source>
</evidence>
<dbReference type="InterPro" id="IPR046753">
    <property type="entry name" value="TOIP1/2_C"/>
</dbReference>
<reference evidence="11" key="2">
    <citation type="submission" date="2025-08" db="UniProtKB">
        <authorList>
            <consortium name="Ensembl"/>
        </authorList>
    </citation>
    <scope>IDENTIFICATION</scope>
</reference>
<keyword evidence="4" id="KW-0812">Transmembrane</keyword>
<dbReference type="GO" id="GO:0016020">
    <property type="term" value="C:membrane"/>
    <property type="evidence" value="ECO:0007669"/>
    <property type="project" value="TreeGrafter"/>
</dbReference>
<dbReference type="GO" id="GO:0061024">
    <property type="term" value="P:membrane organization"/>
    <property type="evidence" value="ECO:0007669"/>
    <property type="project" value="TreeGrafter"/>
</dbReference>
<keyword evidence="3" id="KW-0597">Phosphoprotein</keyword>
<dbReference type="Ensembl" id="ENSDCDT00010037862.1">
    <property type="protein sequence ID" value="ENSDCDP00010030488.1"/>
    <property type="gene ID" value="ENSDCDG00010019551.1"/>
</dbReference>